<protein>
    <submittedName>
        <fullName evidence="1">Uncharacterized protein</fullName>
    </submittedName>
</protein>
<organism evidence="1">
    <name type="scientific">Anguilla anguilla</name>
    <name type="common">European freshwater eel</name>
    <name type="synonym">Muraena anguilla</name>
    <dbReference type="NCBI Taxonomy" id="7936"/>
    <lineage>
        <taxon>Eukaryota</taxon>
        <taxon>Metazoa</taxon>
        <taxon>Chordata</taxon>
        <taxon>Craniata</taxon>
        <taxon>Vertebrata</taxon>
        <taxon>Euteleostomi</taxon>
        <taxon>Actinopterygii</taxon>
        <taxon>Neopterygii</taxon>
        <taxon>Teleostei</taxon>
        <taxon>Anguilliformes</taxon>
        <taxon>Anguillidae</taxon>
        <taxon>Anguilla</taxon>
    </lineage>
</organism>
<name>A0A0E9WP16_ANGAN</name>
<accession>A0A0E9WP16</accession>
<reference evidence="1" key="2">
    <citation type="journal article" date="2015" name="Fish Shellfish Immunol.">
        <title>Early steps in the European eel (Anguilla anguilla)-Vibrio vulnificus interaction in the gills: Role of the RtxA13 toxin.</title>
        <authorList>
            <person name="Callol A."/>
            <person name="Pajuelo D."/>
            <person name="Ebbesson L."/>
            <person name="Teles M."/>
            <person name="MacKenzie S."/>
            <person name="Amaro C."/>
        </authorList>
    </citation>
    <scope>NUCLEOTIDE SEQUENCE</scope>
</reference>
<evidence type="ECO:0000313" key="1">
    <source>
        <dbReference type="EMBL" id="JAH91285.1"/>
    </source>
</evidence>
<dbReference type="AlphaFoldDB" id="A0A0E9WP16"/>
<dbReference type="EMBL" id="GBXM01017292">
    <property type="protein sequence ID" value="JAH91285.1"/>
    <property type="molecule type" value="Transcribed_RNA"/>
</dbReference>
<reference evidence="1" key="1">
    <citation type="submission" date="2014-11" db="EMBL/GenBank/DDBJ databases">
        <authorList>
            <person name="Amaro Gonzalez C."/>
        </authorList>
    </citation>
    <scope>NUCLEOTIDE SEQUENCE</scope>
</reference>
<proteinExistence type="predicted"/>
<sequence>MINNAISSILLYSHEVRCGVAILFSRDTEESGSCSLATVNV</sequence>